<protein>
    <recommendedName>
        <fullName evidence="1">Gene product 88 domain-containing protein</fullName>
    </recommendedName>
</protein>
<reference evidence="2 3" key="1">
    <citation type="submission" date="2013-03" db="EMBL/GenBank/DDBJ databases">
        <authorList>
            <person name="Harkins D.M."/>
            <person name="Durkin A.S."/>
            <person name="Brinkac L.M."/>
            <person name="Haft D.H."/>
            <person name="Selengut J.D."/>
            <person name="Sanka R."/>
            <person name="DePew J."/>
            <person name="Purushe J."/>
            <person name="Galloway R.L."/>
            <person name="Vinetz J.M."/>
            <person name="Sutton G.G."/>
            <person name="Nierman W.C."/>
            <person name="Fouts D.E."/>
        </authorList>
    </citation>
    <scope>NUCLEOTIDE SEQUENCE [LARGE SCALE GENOMIC DNA]</scope>
    <source>
        <strain evidence="2 3">Waz Holland</strain>
    </source>
</reference>
<comment type="caution">
    <text evidence="2">The sequence shown here is derived from an EMBL/GenBank/DDBJ whole genome shotgun (WGS) entry which is preliminary data.</text>
</comment>
<sequence>MQSERITSKFTLKSNPAWNIVGGFSSPSKMPCYSYSIPSDFCKTGSKLRNKSDSVCNSCYTFKGKYRIGNVQNSLLNRFNSLKDERWVDAMVTLLKLQPYKHFRWHDSGDLQGSWHLEKIIKVAEACPEIQFWLPTQEVNIVEDTLENFPLLPDNLNIRLSSQKINIASSHPFLSTSLVVTKGNFSKDIEGILCRSYELGGKCGNCRQCWDKKIKRIIYMIH</sequence>
<feature type="domain" description="Gene product 88" evidence="1">
    <location>
        <begin position="26"/>
        <end position="170"/>
    </location>
</feature>
<dbReference type="InterPro" id="IPR020290">
    <property type="entry name" value="Gp88"/>
</dbReference>
<evidence type="ECO:0000313" key="2">
    <source>
        <dbReference type="EMBL" id="EMY67886.1"/>
    </source>
</evidence>
<organism evidence="2 3">
    <name type="scientific">Leptospira vanthielii serovar Holland str. Waz Holland = ATCC 700522</name>
    <dbReference type="NCBI Taxonomy" id="1218591"/>
    <lineage>
        <taxon>Bacteria</taxon>
        <taxon>Pseudomonadati</taxon>
        <taxon>Spirochaetota</taxon>
        <taxon>Spirochaetia</taxon>
        <taxon>Leptospirales</taxon>
        <taxon>Leptospiraceae</taxon>
        <taxon>Leptospira</taxon>
    </lineage>
</organism>
<dbReference type="AlphaFoldDB" id="N1W7P8"/>
<gene>
    <name evidence="2" type="ORF">LEP1GSC199_0122</name>
</gene>
<dbReference type="RefSeq" id="WP_002991431.1">
    <property type="nucleotide sequence ID" value="NZ_AOGY02000080.1"/>
</dbReference>
<name>N1W7P8_9LEPT</name>
<proteinExistence type="predicted"/>
<evidence type="ECO:0000313" key="3">
    <source>
        <dbReference type="Proteomes" id="UP000012227"/>
    </source>
</evidence>
<evidence type="ECO:0000259" key="1">
    <source>
        <dbReference type="Pfam" id="PF17338"/>
    </source>
</evidence>
<dbReference type="Proteomes" id="UP000012227">
    <property type="component" value="Unassembled WGS sequence"/>
</dbReference>
<accession>N1W7P8</accession>
<dbReference type="Pfam" id="PF17338">
    <property type="entry name" value="GP88"/>
    <property type="match status" value="1"/>
</dbReference>
<dbReference type="EMBL" id="AOGY02000080">
    <property type="protein sequence ID" value="EMY67886.1"/>
    <property type="molecule type" value="Genomic_DNA"/>
</dbReference>